<keyword evidence="3" id="KW-1185">Reference proteome</keyword>
<dbReference type="PANTHER" id="PTHR47744:SF1">
    <property type="entry name" value="OS05G0526300 PROTEIN"/>
    <property type="match status" value="1"/>
</dbReference>
<dbReference type="Gene3D" id="1.20.1280.50">
    <property type="match status" value="1"/>
</dbReference>
<evidence type="ECO:0000313" key="4">
    <source>
        <dbReference type="RefSeq" id="XP_021839829.1"/>
    </source>
</evidence>
<evidence type="ECO:0000259" key="2">
    <source>
        <dbReference type="PROSITE" id="PS50181"/>
    </source>
</evidence>
<proteinExistence type="predicted"/>
<dbReference type="AlphaFoldDB" id="A0A9R0JM76"/>
<dbReference type="OrthoDB" id="10257471at2759"/>
<keyword evidence="1" id="KW-0812">Transmembrane</keyword>
<dbReference type="PANTHER" id="PTHR47744">
    <property type="entry name" value="OS05G0526300 PROTEIN"/>
    <property type="match status" value="1"/>
</dbReference>
<dbReference type="Pfam" id="PF24104">
    <property type="entry name" value="At5g52880_ARM"/>
    <property type="match status" value="1"/>
</dbReference>
<feature type="domain" description="F-box" evidence="2">
    <location>
        <begin position="112"/>
        <end position="158"/>
    </location>
</feature>
<dbReference type="Pfam" id="PF12937">
    <property type="entry name" value="F-box-like"/>
    <property type="match status" value="1"/>
</dbReference>
<keyword evidence="1" id="KW-0472">Membrane</keyword>
<dbReference type="InterPro" id="IPR001810">
    <property type="entry name" value="F-box_dom"/>
</dbReference>
<protein>
    <submittedName>
        <fullName evidence="4">F-box protein At5g52880 isoform X1</fullName>
    </submittedName>
</protein>
<dbReference type="Proteomes" id="UP000813463">
    <property type="component" value="Chromosome 3"/>
</dbReference>
<evidence type="ECO:0000313" key="3">
    <source>
        <dbReference type="Proteomes" id="UP000813463"/>
    </source>
</evidence>
<dbReference type="RefSeq" id="XP_021839829.1">
    <property type="nucleotide sequence ID" value="XM_021984137.2"/>
</dbReference>
<dbReference type="GeneID" id="110779651"/>
<reference evidence="3" key="1">
    <citation type="journal article" date="2021" name="Nat. Commun.">
        <title>Genomic analyses provide insights into spinach domestication and the genetic basis of agronomic traits.</title>
        <authorList>
            <person name="Cai X."/>
            <person name="Sun X."/>
            <person name="Xu C."/>
            <person name="Sun H."/>
            <person name="Wang X."/>
            <person name="Ge C."/>
            <person name="Zhang Z."/>
            <person name="Wang Q."/>
            <person name="Fei Z."/>
            <person name="Jiao C."/>
            <person name="Wang Q."/>
        </authorList>
    </citation>
    <scope>NUCLEOTIDE SEQUENCE [LARGE SCALE GENOMIC DNA]</scope>
    <source>
        <strain evidence="3">cv. Varoflay</strain>
    </source>
</reference>
<sequence>MAGAIKKYKNLKLRESLSVSYRYPIVCNELGVILRLGYSKSPKPLQSLILEDTIAAFRLLPQMQTQGAVSAANLLSQSAEAALPKQKRGLAATEFKQAKVAYKRRSKTQVEDKDVGQLPQDVLVHLFNFLEMPTLVTVGMVCRSWNEAAVDNYLWKFHYNTHFSDSESILKMEDRQDGVTAKDRQHTASNGESEDVNYDWKDAFRRLYLAIPSRRYKYNRGYCGQCRSIVWLSNLKCPNKHSSRRGSGGQLLKPLSPSQILMMTIVNQMKFLVLGFGCCRRWICLSEIGFFIIVPSIIYGIYIPYRNTSRIKWLYNKFNLFLFIQHLAIPGNPFLNGLGPR</sequence>
<reference evidence="4" key="2">
    <citation type="submission" date="2025-08" db="UniProtKB">
        <authorList>
            <consortium name="RefSeq"/>
        </authorList>
    </citation>
    <scope>IDENTIFICATION</scope>
    <source>
        <tissue evidence="4">Leaf</tissue>
    </source>
</reference>
<keyword evidence="1" id="KW-1133">Transmembrane helix</keyword>
<evidence type="ECO:0000256" key="1">
    <source>
        <dbReference type="SAM" id="Phobius"/>
    </source>
</evidence>
<feature type="transmembrane region" description="Helical" evidence="1">
    <location>
        <begin position="288"/>
        <end position="305"/>
    </location>
</feature>
<gene>
    <name evidence="4" type="primary">LOC110779651</name>
</gene>
<dbReference type="InterPro" id="IPR057039">
    <property type="entry name" value="At5g52880_ARM"/>
</dbReference>
<dbReference type="KEGG" id="soe:110779651"/>
<dbReference type="InterPro" id="IPR036047">
    <property type="entry name" value="F-box-like_dom_sf"/>
</dbReference>
<name>A0A9R0JM76_SPIOL</name>
<dbReference type="SUPFAM" id="SSF81383">
    <property type="entry name" value="F-box domain"/>
    <property type="match status" value="1"/>
</dbReference>
<dbReference type="SMART" id="SM00256">
    <property type="entry name" value="FBOX"/>
    <property type="match status" value="1"/>
</dbReference>
<accession>A0A9R0JM76</accession>
<dbReference type="PROSITE" id="PS50181">
    <property type="entry name" value="FBOX"/>
    <property type="match status" value="1"/>
</dbReference>
<organism evidence="3 4">
    <name type="scientific">Spinacia oleracea</name>
    <name type="common">Spinach</name>
    <dbReference type="NCBI Taxonomy" id="3562"/>
    <lineage>
        <taxon>Eukaryota</taxon>
        <taxon>Viridiplantae</taxon>
        <taxon>Streptophyta</taxon>
        <taxon>Embryophyta</taxon>
        <taxon>Tracheophyta</taxon>
        <taxon>Spermatophyta</taxon>
        <taxon>Magnoliopsida</taxon>
        <taxon>eudicotyledons</taxon>
        <taxon>Gunneridae</taxon>
        <taxon>Pentapetalae</taxon>
        <taxon>Caryophyllales</taxon>
        <taxon>Chenopodiaceae</taxon>
        <taxon>Chenopodioideae</taxon>
        <taxon>Anserineae</taxon>
        <taxon>Spinacia</taxon>
    </lineage>
</organism>